<dbReference type="FunFam" id="3.40.50.300:FF:000997">
    <property type="entry name" value="Multidrug resistance-associated protein 1"/>
    <property type="match status" value="1"/>
</dbReference>
<dbReference type="RefSeq" id="XP_001486724.2">
    <property type="nucleotide sequence ID" value="XM_001486674.1"/>
</dbReference>
<feature type="transmembrane region" description="Helical" evidence="12">
    <location>
        <begin position="943"/>
        <end position="964"/>
    </location>
</feature>
<keyword evidence="8 12" id="KW-1133">Transmembrane helix</keyword>
<dbReference type="GO" id="GO:0005524">
    <property type="term" value="F:ATP binding"/>
    <property type="evidence" value="ECO:0007669"/>
    <property type="project" value="UniProtKB-KW"/>
</dbReference>
<evidence type="ECO:0000256" key="12">
    <source>
        <dbReference type="SAM" id="Phobius"/>
    </source>
</evidence>
<dbReference type="FunCoup" id="A5D9Z6">
    <property type="interactions" value="149"/>
</dbReference>
<feature type="transmembrane region" description="Helical" evidence="12">
    <location>
        <begin position="1084"/>
        <end position="1103"/>
    </location>
</feature>
<dbReference type="InterPro" id="IPR056227">
    <property type="entry name" value="TMD0_ABC"/>
</dbReference>
<dbReference type="CDD" id="cd18580">
    <property type="entry name" value="ABC_6TM_ABCC_D2"/>
    <property type="match status" value="1"/>
</dbReference>
<dbReference type="InterPro" id="IPR036640">
    <property type="entry name" value="ABC1_TM_sf"/>
</dbReference>
<feature type="transmembrane region" description="Helical" evidence="12">
    <location>
        <begin position="1055"/>
        <end position="1078"/>
    </location>
</feature>
<dbReference type="PROSITE" id="PS50929">
    <property type="entry name" value="ABC_TM1F"/>
    <property type="match status" value="2"/>
</dbReference>
<feature type="transmembrane region" description="Helical" evidence="12">
    <location>
        <begin position="141"/>
        <end position="158"/>
    </location>
</feature>
<dbReference type="Pfam" id="PF24357">
    <property type="entry name" value="TMD0_ABC"/>
    <property type="match status" value="1"/>
</dbReference>
<dbReference type="VEuPathDB" id="FungiDB:PGUG_00101"/>
<evidence type="ECO:0000259" key="14">
    <source>
        <dbReference type="PROSITE" id="PS50929"/>
    </source>
</evidence>
<keyword evidence="6" id="KW-0547">Nucleotide-binding</keyword>
<dbReference type="KEGG" id="pgu:PGUG_00101"/>
<dbReference type="Proteomes" id="UP000001997">
    <property type="component" value="Unassembled WGS sequence"/>
</dbReference>
<dbReference type="GO" id="GO:0016887">
    <property type="term" value="F:ATP hydrolysis activity"/>
    <property type="evidence" value="ECO:0007669"/>
    <property type="project" value="InterPro"/>
</dbReference>
<dbReference type="Pfam" id="PF00664">
    <property type="entry name" value="ABC_membrane"/>
    <property type="match status" value="2"/>
</dbReference>
<dbReference type="InterPro" id="IPR003439">
    <property type="entry name" value="ABC_transporter-like_ATP-bd"/>
</dbReference>
<reference evidence="15 16" key="1">
    <citation type="journal article" date="2009" name="Nature">
        <title>Evolution of pathogenicity and sexual reproduction in eight Candida genomes.</title>
        <authorList>
            <person name="Butler G."/>
            <person name="Rasmussen M.D."/>
            <person name="Lin M.F."/>
            <person name="Santos M.A."/>
            <person name="Sakthikumar S."/>
            <person name="Munro C.A."/>
            <person name="Rheinbay E."/>
            <person name="Grabherr M."/>
            <person name="Forche A."/>
            <person name="Reedy J.L."/>
            <person name="Agrafioti I."/>
            <person name="Arnaud M.B."/>
            <person name="Bates S."/>
            <person name="Brown A.J."/>
            <person name="Brunke S."/>
            <person name="Costanzo M.C."/>
            <person name="Fitzpatrick D.A."/>
            <person name="de Groot P.W."/>
            <person name="Harris D."/>
            <person name="Hoyer L.L."/>
            <person name="Hube B."/>
            <person name="Klis F.M."/>
            <person name="Kodira C."/>
            <person name="Lennard N."/>
            <person name="Logue M.E."/>
            <person name="Martin R."/>
            <person name="Neiman A.M."/>
            <person name="Nikolaou E."/>
            <person name="Quail M.A."/>
            <person name="Quinn J."/>
            <person name="Santos M.C."/>
            <person name="Schmitzberger F.F."/>
            <person name="Sherlock G."/>
            <person name="Shah P."/>
            <person name="Silverstein K.A."/>
            <person name="Skrzypek M.S."/>
            <person name="Soll D."/>
            <person name="Staggs R."/>
            <person name="Stansfield I."/>
            <person name="Stumpf M.P."/>
            <person name="Sudbery P.E."/>
            <person name="Srikantha T."/>
            <person name="Zeng Q."/>
            <person name="Berman J."/>
            <person name="Berriman M."/>
            <person name="Heitman J."/>
            <person name="Gow N.A."/>
            <person name="Lorenz M.C."/>
            <person name="Birren B.W."/>
            <person name="Kellis M."/>
            <person name="Cuomo C.A."/>
        </authorList>
    </citation>
    <scope>NUCLEOTIDE SEQUENCE [LARGE SCALE GENOMIC DNA]</scope>
    <source>
        <strain evidence="16">ATCC 6260 / CBS 566 / DSM 6381 / JCM 1539 / NBRC 10279 / NRRL Y-324</strain>
    </source>
</reference>
<feature type="transmembrane region" description="Helical" evidence="12">
    <location>
        <begin position="437"/>
        <end position="456"/>
    </location>
</feature>
<dbReference type="InterPro" id="IPR017871">
    <property type="entry name" value="ABC_transporter-like_CS"/>
</dbReference>
<dbReference type="EMBL" id="CH408155">
    <property type="protein sequence ID" value="EDK36003.2"/>
    <property type="molecule type" value="Genomic_DNA"/>
</dbReference>
<dbReference type="CDD" id="cd18579">
    <property type="entry name" value="ABC_6TM_ABCC_D1"/>
    <property type="match status" value="1"/>
</dbReference>
<dbReference type="Gene3D" id="3.40.50.300">
    <property type="entry name" value="P-loop containing nucleotide triphosphate hydrolases"/>
    <property type="match status" value="2"/>
</dbReference>
<dbReference type="GO" id="GO:0000329">
    <property type="term" value="C:fungal-type vacuole membrane"/>
    <property type="evidence" value="ECO:0007669"/>
    <property type="project" value="UniProtKB-ARBA"/>
</dbReference>
<feature type="transmembrane region" description="Helical" evidence="12">
    <location>
        <begin position="79"/>
        <end position="100"/>
    </location>
</feature>
<feature type="transmembrane region" description="Helical" evidence="12">
    <location>
        <begin position="555"/>
        <end position="577"/>
    </location>
</feature>
<dbReference type="STRING" id="294746.A5D9Z6"/>
<dbReference type="InterPro" id="IPR044726">
    <property type="entry name" value="ABCC_6TM_D2"/>
</dbReference>
<dbReference type="InterPro" id="IPR003593">
    <property type="entry name" value="AAA+_ATPase"/>
</dbReference>
<dbReference type="InterPro" id="IPR027417">
    <property type="entry name" value="P-loop_NTPase"/>
</dbReference>
<feature type="domain" description="ABC transporter" evidence="13">
    <location>
        <begin position="615"/>
        <end position="861"/>
    </location>
</feature>
<feature type="domain" description="ABC transmembrane type-1" evidence="14">
    <location>
        <begin position="295"/>
        <end position="578"/>
    </location>
</feature>
<dbReference type="PANTHER" id="PTHR24223:SF443">
    <property type="entry name" value="MULTIDRUG-RESISTANCE LIKE PROTEIN 1, ISOFORM I"/>
    <property type="match status" value="1"/>
</dbReference>
<evidence type="ECO:0000259" key="13">
    <source>
        <dbReference type="PROSITE" id="PS50893"/>
    </source>
</evidence>
<accession>A5D9Z6</accession>
<evidence type="ECO:0000256" key="10">
    <source>
        <dbReference type="ARBA" id="ARBA00053425"/>
    </source>
</evidence>
<evidence type="ECO:0000256" key="2">
    <source>
        <dbReference type="ARBA" id="ARBA00022448"/>
    </source>
</evidence>
<dbReference type="HOGENOM" id="CLU_000604_27_1_1"/>
<dbReference type="FunFam" id="1.20.1560.10:FF:000020">
    <property type="entry name" value="ABC metal ion transporter"/>
    <property type="match status" value="1"/>
</dbReference>
<keyword evidence="5" id="KW-0677">Repeat</keyword>
<evidence type="ECO:0000256" key="9">
    <source>
        <dbReference type="ARBA" id="ARBA00023136"/>
    </source>
</evidence>
<dbReference type="Gene3D" id="1.20.1560.10">
    <property type="entry name" value="ABC transporter type 1, transmembrane domain"/>
    <property type="match status" value="2"/>
</dbReference>
<feature type="transmembrane region" description="Helical" evidence="12">
    <location>
        <begin position="1172"/>
        <end position="1193"/>
    </location>
</feature>
<feature type="compositionally biased region" description="Polar residues" evidence="11">
    <location>
        <begin position="866"/>
        <end position="886"/>
    </location>
</feature>
<keyword evidence="16" id="KW-1185">Reference proteome</keyword>
<dbReference type="SUPFAM" id="SSF90123">
    <property type="entry name" value="ABC transporter transmembrane region"/>
    <property type="match status" value="2"/>
</dbReference>
<dbReference type="OrthoDB" id="6500128at2759"/>
<evidence type="ECO:0000256" key="1">
    <source>
        <dbReference type="ARBA" id="ARBA00004128"/>
    </source>
</evidence>
<dbReference type="GO" id="GO:0140359">
    <property type="term" value="F:ABC-type transporter activity"/>
    <property type="evidence" value="ECO:0007669"/>
    <property type="project" value="InterPro"/>
</dbReference>
<dbReference type="OMA" id="KTWIMAF"/>
<comment type="function">
    <text evidence="10">Cooperates for the ATP-dependent vacuolar transport of bilirubin and glutathione conjugates.</text>
</comment>
<feature type="domain" description="ABC transporter" evidence="13">
    <location>
        <begin position="1265"/>
        <end position="1505"/>
    </location>
</feature>
<feature type="region of interest" description="Disordered" evidence="11">
    <location>
        <begin position="866"/>
        <end position="888"/>
    </location>
</feature>
<feature type="transmembrane region" description="Helical" evidence="12">
    <location>
        <begin position="329"/>
        <end position="350"/>
    </location>
</feature>
<feature type="transmembrane region" description="Helical" evidence="12">
    <location>
        <begin position="519"/>
        <end position="543"/>
    </location>
</feature>
<dbReference type="PROSITE" id="PS00211">
    <property type="entry name" value="ABC_TRANSPORTER_1"/>
    <property type="match status" value="2"/>
</dbReference>
<dbReference type="InterPro" id="IPR011527">
    <property type="entry name" value="ABC1_TM_dom"/>
</dbReference>
<evidence type="ECO:0000256" key="11">
    <source>
        <dbReference type="SAM" id="MobiDB-lite"/>
    </source>
</evidence>
<dbReference type="InParanoid" id="A5D9Z6"/>
<dbReference type="Pfam" id="PF00005">
    <property type="entry name" value="ABC_tran"/>
    <property type="match status" value="2"/>
</dbReference>
<keyword evidence="2" id="KW-0813">Transport</keyword>
<keyword evidence="4 12" id="KW-0812">Transmembrane</keyword>
<dbReference type="PANTHER" id="PTHR24223">
    <property type="entry name" value="ATP-BINDING CASSETTE SUB-FAMILY C"/>
    <property type="match status" value="1"/>
</dbReference>
<feature type="transmembrane region" description="Helical" evidence="12">
    <location>
        <begin position="36"/>
        <end position="58"/>
    </location>
</feature>
<gene>
    <name evidence="15" type="ORF">PGUG_00101</name>
</gene>
<evidence type="ECO:0008006" key="17">
    <source>
        <dbReference type="Google" id="ProtNLM"/>
    </source>
</evidence>
<dbReference type="CDD" id="cd03244">
    <property type="entry name" value="ABCC_MRP_domain2"/>
    <property type="match status" value="1"/>
</dbReference>
<evidence type="ECO:0000256" key="5">
    <source>
        <dbReference type="ARBA" id="ARBA00022737"/>
    </source>
</evidence>
<evidence type="ECO:0000313" key="16">
    <source>
        <dbReference type="Proteomes" id="UP000001997"/>
    </source>
</evidence>
<dbReference type="GeneID" id="5128856"/>
<keyword evidence="9 12" id="KW-0472">Membrane</keyword>
<feature type="transmembrane region" description="Helical" evidence="12">
    <location>
        <begin position="984"/>
        <end position="1011"/>
    </location>
</feature>
<dbReference type="PROSITE" id="PS50893">
    <property type="entry name" value="ABC_TRANSPORTER_2"/>
    <property type="match status" value="2"/>
</dbReference>
<name>A5D9Z6_PICGU</name>
<evidence type="ECO:0000256" key="6">
    <source>
        <dbReference type="ARBA" id="ARBA00022741"/>
    </source>
</evidence>
<dbReference type="GO" id="GO:0042144">
    <property type="term" value="P:vacuole fusion, non-autophagic"/>
    <property type="evidence" value="ECO:0007669"/>
    <property type="project" value="UniProtKB-ARBA"/>
</dbReference>
<protein>
    <recommendedName>
        <fullName evidence="17">Bile pigment transporter 1</fullName>
    </recommendedName>
</protein>
<proteinExistence type="predicted"/>
<dbReference type="eggNOG" id="KOG0054">
    <property type="taxonomic scope" value="Eukaryota"/>
</dbReference>
<dbReference type="InterPro" id="IPR044746">
    <property type="entry name" value="ABCC_6TM_D1"/>
</dbReference>
<evidence type="ECO:0000256" key="7">
    <source>
        <dbReference type="ARBA" id="ARBA00022840"/>
    </source>
</evidence>
<evidence type="ECO:0000313" key="15">
    <source>
        <dbReference type="EMBL" id="EDK36003.2"/>
    </source>
</evidence>
<comment type="subcellular location">
    <subcellularLocation>
        <location evidence="1">Vacuole membrane</location>
        <topology evidence="1">Multi-pass membrane protein</topology>
    </subcellularLocation>
</comment>
<evidence type="ECO:0000256" key="8">
    <source>
        <dbReference type="ARBA" id="ARBA00022989"/>
    </source>
</evidence>
<dbReference type="SMART" id="SM00382">
    <property type="entry name" value="AAA"/>
    <property type="match status" value="2"/>
</dbReference>
<dbReference type="CDD" id="cd03250">
    <property type="entry name" value="ABCC_MRP_domain1"/>
    <property type="match status" value="1"/>
</dbReference>
<keyword evidence="3" id="KW-0926">Vacuole</keyword>
<evidence type="ECO:0000256" key="4">
    <source>
        <dbReference type="ARBA" id="ARBA00022692"/>
    </source>
</evidence>
<sequence>MIQNSLDRGTTATFCDWRSILNAVSSTDENAFNPCFILWLFTYINGTFFVILSGRLWTSYKKPKLGNYGPKSTGLLHTLRIFLVSFHCILWFYLCTFVNIHERKADAKVLSFGTTLVALATVILPLHVIEVTRSPTADSFLLCYWPFMVAAHIFLWYQDTFTRQHVVKGTSYNAIHVVELVLILNSIVVCVFEGARTFWKPTHELIFSYTKRGLEVDLFKPNLYERITFTWMNDLIANSYNNDTVTNLDLPNSPANLESADVSKKLAKNWDAERQNHKEPSLLRTLWVSFWFVTILSFVYELSESMLDFVQPQLLRIFITFFQKDSPSILQGVLICFSMGLLTIVQTALYNQYVLKIAELGLGLRSSLNALIFQKSLKLSAEARQKSSAGDIINLVSVDVIKIQGASQTMSIIVLAPIQMVVGVLSLWKLLGGPATCTGFLVMVILSPFTASLIKLQRSLGKTQMALKDHRTRVVNEIFSSIKSIKLYAWEIPMLAKLSEARNDQELKNSRKIRVIRQFIMVIWKSTPFLISFAALSTFALFSGRELTSNTVFPALTLLRLLATPILAFPAVMTSLVETSVSLGRIRSFLILDEIDEKMIQRFNSDTPLEHAISIKNTSFLRSPPPPVPERDSEEEALIPEVKYALKKIDFQVPVGNIICVVGKVGSGKSSFLSAILGNFNAVNGDNIHQPTSFGVFGSVAYCAQNPWIMNASVKENILFGYEYDEDFYQRTIEACELLPDLEILPDGDDTQVGEKGVSLSGGQKARLALARAVYARADVYLLDDVLSAVDAHVGQKITDQVLSKSTGLLSGKTVILATNSIPVLDLADHIYLLEHGTIVEHGTVFQVYGKEENCTKLYELVTKLDSGSESGTPSIRPQSGQVTTTERPKKYEKAKIAEFSWNSLEKLLPNIRTAQLKEDSAKGAVKWGVYLKYARACSVPGSITAIVFVALTTLAEVAGTYWLKYWAESGSENSSREAVWKFIAIYAAIGISRSILGVIKGTMIQVILALRASRVTHDRMAARVLRAPMSFFERTPLGRIMNRFTSDINKVDDVLAGVFDSLFTSFATTLITLLIVGLAIPPFTIMIFVLSFVYGYYQRYYISISRELKRLISVSRSPIYAHLQESLNGVDTLRAFDQMDRFCYINRSNIDVNTKSLFMSQSISRWLSTRLHFLGSISVLSSSILSVLTLLSSKPLTAGMAGFLMTYALTVTGSLSLLVQTSAMVESNIVCFERCVEYWDLPIENETGLGRTEVGESWPDNGAIEFKDYSTRYRANLDLVLKNINLDIKPQEKIGVVGRTGAGKSSLALAIFRIIEPETGHISIDGLNTSELNLSLLRGSLAIIPQDSQAFEGTLRQNLDPLNQHTDEALWKVLEHSHLKEHVLRFELPEGEENRLNYKVSEGGANLSAGQKQLMCLARALLNPSRILVLDEATAAVDSQTDSVVQETIRSEFKDRTIVTIAHRLDTVMDSDRIITLDNGTVKEFDTPEKLLEDKNSIFYGMCKKGGYI</sequence>
<dbReference type="FunFam" id="1.20.1560.10:FF:000013">
    <property type="entry name" value="ABC transporter C family member 2"/>
    <property type="match status" value="1"/>
</dbReference>
<feature type="transmembrane region" description="Helical" evidence="12">
    <location>
        <begin position="1199"/>
        <end position="1220"/>
    </location>
</feature>
<dbReference type="SUPFAM" id="SSF52540">
    <property type="entry name" value="P-loop containing nucleoside triphosphate hydrolases"/>
    <property type="match status" value="2"/>
</dbReference>
<feature type="transmembrane region" description="Helical" evidence="12">
    <location>
        <begin position="112"/>
        <end position="129"/>
    </location>
</feature>
<feature type="transmembrane region" description="Helical" evidence="12">
    <location>
        <begin position="412"/>
        <end position="431"/>
    </location>
</feature>
<dbReference type="FunFam" id="3.40.50.300:FF:000565">
    <property type="entry name" value="ABC bile acid transporter"/>
    <property type="match status" value="1"/>
</dbReference>
<dbReference type="InterPro" id="IPR050173">
    <property type="entry name" value="ABC_transporter_C-like"/>
</dbReference>
<feature type="transmembrane region" description="Helical" evidence="12">
    <location>
        <begin position="282"/>
        <end position="300"/>
    </location>
</feature>
<feature type="domain" description="ABC transmembrane type-1" evidence="14">
    <location>
        <begin position="944"/>
        <end position="1228"/>
    </location>
</feature>
<keyword evidence="7" id="KW-0067">ATP-binding</keyword>
<evidence type="ECO:0000256" key="3">
    <source>
        <dbReference type="ARBA" id="ARBA00022554"/>
    </source>
</evidence>
<organism evidence="15 16">
    <name type="scientific">Meyerozyma guilliermondii (strain ATCC 6260 / CBS 566 / DSM 6381 / JCM 1539 / NBRC 10279 / NRRL Y-324)</name>
    <name type="common">Yeast</name>
    <name type="synonym">Candida guilliermondii</name>
    <dbReference type="NCBI Taxonomy" id="294746"/>
    <lineage>
        <taxon>Eukaryota</taxon>
        <taxon>Fungi</taxon>
        <taxon>Dikarya</taxon>
        <taxon>Ascomycota</taxon>
        <taxon>Saccharomycotina</taxon>
        <taxon>Pichiomycetes</taxon>
        <taxon>Debaryomycetaceae</taxon>
        <taxon>Meyerozyma</taxon>
    </lineage>
</organism>